<dbReference type="InterPro" id="IPR050194">
    <property type="entry name" value="Glycosyltransferase_grp1"/>
</dbReference>
<keyword evidence="2 5" id="KW-0808">Transferase</keyword>
<dbReference type="AlphaFoldDB" id="A0A9X3S3X2"/>
<keyword evidence="6" id="KW-1185">Reference proteome</keyword>
<sequence length="374" mass="41244">MALVHDYLNQRGGAERVVLELAALFDSAPIFTSLYRPDSTFPKFREHVIHTSPLDRLKVDRGFRNCFPLYPAAFRSFGVLDHDLVISSSSAWAHAVRTAPGALHVVYCHTPARWLYGTEYLGSSRRQAALTPALGALRRWDRRAARRADLYVANSHEVRRRIERNYGIDAAVVHPPVDVDRFVARPRGERLLVVSRLLPYKRVDAIVDTATQFGIGLDVVGIGPSLEDLQARAGSTVTFHGRLPDRDVTALMQNCRALCLPGYEDFGITPVEAQAAGKPVVAFAAGGALETIEEGRTGAFFKRYDTEDVLDAIRRCDALETSPDAIAAGARRFSRQAFRERLLAVIGLRSAAREKAGRFAPARGLEPGFAPSRP</sequence>
<dbReference type="SUPFAM" id="SSF53756">
    <property type="entry name" value="UDP-Glycosyltransferase/glycogen phosphorylase"/>
    <property type="match status" value="1"/>
</dbReference>
<organism evidence="5 6">
    <name type="scientific">Solirubrobacter ginsenosidimutans</name>
    <dbReference type="NCBI Taxonomy" id="490573"/>
    <lineage>
        <taxon>Bacteria</taxon>
        <taxon>Bacillati</taxon>
        <taxon>Actinomycetota</taxon>
        <taxon>Thermoleophilia</taxon>
        <taxon>Solirubrobacterales</taxon>
        <taxon>Solirubrobacteraceae</taxon>
        <taxon>Solirubrobacter</taxon>
    </lineage>
</organism>
<feature type="domain" description="Glycosyl transferase family 1" evidence="3">
    <location>
        <begin position="189"/>
        <end position="325"/>
    </location>
</feature>
<evidence type="ECO:0000313" key="5">
    <source>
        <dbReference type="EMBL" id="MDA0163862.1"/>
    </source>
</evidence>
<dbReference type="Gene3D" id="3.40.50.2000">
    <property type="entry name" value="Glycogen Phosphorylase B"/>
    <property type="match status" value="2"/>
</dbReference>
<dbReference type="PANTHER" id="PTHR45947">
    <property type="entry name" value="SULFOQUINOVOSYL TRANSFERASE SQD2"/>
    <property type="match status" value="1"/>
</dbReference>
<gene>
    <name evidence="5" type="ORF">OM076_26565</name>
</gene>
<proteinExistence type="predicted"/>
<evidence type="ECO:0000259" key="3">
    <source>
        <dbReference type="Pfam" id="PF00534"/>
    </source>
</evidence>
<evidence type="ECO:0000256" key="2">
    <source>
        <dbReference type="ARBA" id="ARBA00022679"/>
    </source>
</evidence>
<comment type="caution">
    <text evidence="5">The sequence shown here is derived from an EMBL/GenBank/DDBJ whole genome shotgun (WGS) entry which is preliminary data.</text>
</comment>
<reference evidence="5" key="1">
    <citation type="submission" date="2022-10" db="EMBL/GenBank/DDBJ databases">
        <title>The WGS of Solirubrobacter ginsenosidimutans DSM 21036.</title>
        <authorList>
            <person name="Jiang Z."/>
        </authorList>
    </citation>
    <scope>NUCLEOTIDE SEQUENCE</scope>
    <source>
        <strain evidence="5">DSM 21036</strain>
    </source>
</reference>
<protein>
    <submittedName>
        <fullName evidence="5">Glycosyltransferase</fullName>
        <ecNumber evidence="5">2.4.-.-</ecNumber>
    </submittedName>
</protein>
<dbReference type="EC" id="2.4.-.-" evidence="5"/>
<dbReference type="GO" id="GO:1901137">
    <property type="term" value="P:carbohydrate derivative biosynthetic process"/>
    <property type="evidence" value="ECO:0007669"/>
    <property type="project" value="UniProtKB-ARBA"/>
</dbReference>
<dbReference type="RefSeq" id="WP_270043169.1">
    <property type="nucleotide sequence ID" value="NZ_JAPDOD010000028.1"/>
</dbReference>
<accession>A0A9X3S3X2</accession>
<evidence type="ECO:0000259" key="4">
    <source>
        <dbReference type="Pfam" id="PF13439"/>
    </source>
</evidence>
<dbReference type="InterPro" id="IPR001296">
    <property type="entry name" value="Glyco_trans_1"/>
</dbReference>
<feature type="domain" description="Glycosyltransferase subfamily 4-like N-terminal" evidence="4">
    <location>
        <begin position="12"/>
        <end position="181"/>
    </location>
</feature>
<dbReference type="Pfam" id="PF00534">
    <property type="entry name" value="Glycos_transf_1"/>
    <property type="match status" value="1"/>
</dbReference>
<dbReference type="InterPro" id="IPR028098">
    <property type="entry name" value="Glyco_trans_4-like_N"/>
</dbReference>
<dbReference type="Proteomes" id="UP001149140">
    <property type="component" value="Unassembled WGS sequence"/>
</dbReference>
<name>A0A9X3S3X2_9ACTN</name>
<keyword evidence="1 5" id="KW-0328">Glycosyltransferase</keyword>
<dbReference type="Pfam" id="PF13439">
    <property type="entry name" value="Glyco_transf_4"/>
    <property type="match status" value="1"/>
</dbReference>
<dbReference type="EMBL" id="JAPDOD010000028">
    <property type="protein sequence ID" value="MDA0163862.1"/>
    <property type="molecule type" value="Genomic_DNA"/>
</dbReference>
<dbReference type="GO" id="GO:0016757">
    <property type="term" value="F:glycosyltransferase activity"/>
    <property type="evidence" value="ECO:0007669"/>
    <property type="project" value="UniProtKB-KW"/>
</dbReference>
<evidence type="ECO:0000256" key="1">
    <source>
        <dbReference type="ARBA" id="ARBA00022676"/>
    </source>
</evidence>
<dbReference type="PANTHER" id="PTHR45947:SF3">
    <property type="entry name" value="SULFOQUINOVOSYL TRANSFERASE SQD2"/>
    <property type="match status" value="1"/>
</dbReference>
<evidence type="ECO:0000313" key="6">
    <source>
        <dbReference type="Proteomes" id="UP001149140"/>
    </source>
</evidence>